<gene>
    <name evidence="2" type="ORF">Godav_005226</name>
</gene>
<keyword evidence="1" id="KW-0732">Signal</keyword>
<dbReference type="EMBL" id="JABFAC010250708">
    <property type="protein sequence ID" value="MBA0638512.1"/>
    <property type="molecule type" value="Genomic_DNA"/>
</dbReference>
<organism evidence="2 3">
    <name type="scientific">Gossypium davidsonii</name>
    <name type="common">Davidson's cotton</name>
    <name type="synonym">Gossypium klotzschianum subsp. davidsonii</name>
    <dbReference type="NCBI Taxonomy" id="34287"/>
    <lineage>
        <taxon>Eukaryota</taxon>
        <taxon>Viridiplantae</taxon>
        <taxon>Streptophyta</taxon>
        <taxon>Embryophyta</taxon>
        <taxon>Tracheophyta</taxon>
        <taxon>Spermatophyta</taxon>
        <taxon>Magnoliopsida</taxon>
        <taxon>eudicotyledons</taxon>
        <taxon>Gunneridae</taxon>
        <taxon>Pentapetalae</taxon>
        <taxon>rosids</taxon>
        <taxon>malvids</taxon>
        <taxon>Malvales</taxon>
        <taxon>Malvaceae</taxon>
        <taxon>Malvoideae</taxon>
        <taxon>Gossypium</taxon>
    </lineage>
</organism>
<comment type="caution">
    <text evidence="2">The sequence shown here is derived from an EMBL/GenBank/DDBJ whole genome shotgun (WGS) entry which is preliminary data.</text>
</comment>
<sequence>MQVIIFLLLHLLMLPLYWRKTYGPLALKLCEIEGLIKDERYHALSKILDHPTQILIVFSLPSSVLLEWVRRFLADH</sequence>
<reference evidence="2 3" key="1">
    <citation type="journal article" date="2019" name="Genome Biol. Evol.">
        <title>Insights into the evolution of the New World diploid cottons (Gossypium, subgenus Houzingenia) based on genome sequencing.</title>
        <authorList>
            <person name="Grover C.E."/>
            <person name="Arick M.A. 2nd"/>
            <person name="Thrash A."/>
            <person name="Conover J.L."/>
            <person name="Sanders W.S."/>
            <person name="Peterson D.G."/>
            <person name="Frelichowski J.E."/>
            <person name="Scheffler J.A."/>
            <person name="Scheffler B.E."/>
            <person name="Wendel J.F."/>
        </authorList>
    </citation>
    <scope>NUCLEOTIDE SEQUENCE [LARGE SCALE GENOMIC DNA]</scope>
    <source>
        <strain evidence="2">27</strain>
        <tissue evidence="2">Leaf</tissue>
    </source>
</reference>
<accession>A0A7J8TK15</accession>
<keyword evidence="3" id="KW-1185">Reference proteome</keyword>
<dbReference type="Proteomes" id="UP000593561">
    <property type="component" value="Unassembled WGS sequence"/>
</dbReference>
<feature type="chain" id="PRO_5029583623" evidence="1">
    <location>
        <begin position="24"/>
        <end position="76"/>
    </location>
</feature>
<evidence type="ECO:0000313" key="2">
    <source>
        <dbReference type="EMBL" id="MBA0638512.1"/>
    </source>
</evidence>
<name>A0A7J8TK15_GOSDV</name>
<evidence type="ECO:0000256" key="1">
    <source>
        <dbReference type="SAM" id="SignalP"/>
    </source>
</evidence>
<feature type="signal peptide" evidence="1">
    <location>
        <begin position="1"/>
        <end position="23"/>
    </location>
</feature>
<dbReference type="AlphaFoldDB" id="A0A7J8TK15"/>
<proteinExistence type="predicted"/>
<protein>
    <submittedName>
        <fullName evidence="2">Uncharacterized protein</fullName>
    </submittedName>
</protein>
<evidence type="ECO:0000313" key="3">
    <source>
        <dbReference type="Proteomes" id="UP000593561"/>
    </source>
</evidence>